<dbReference type="Proteomes" id="UP000054937">
    <property type="component" value="Unassembled WGS sequence"/>
</dbReference>
<feature type="domain" description="Protein kinase" evidence="7">
    <location>
        <begin position="1"/>
        <end position="287"/>
    </location>
</feature>
<feature type="compositionally biased region" description="Low complexity" evidence="6">
    <location>
        <begin position="444"/>
        <end position="458"/>
    </location>
</feature>
<gene>
    <name evidence="8" type="ORF">PPERSA_09475</name>
</gene>
<keyword evidence="9" id="KW-1185">Reference proteome</keyword>
<dbReference type="PANTHER" id="PTHR43671">
    <property type="entry name" value="SERINE/THREONINE-PROTEIN KINASE NEK"/>
    <property type="match status" value="1"/>
</dbReference>
<dbReference type="Pfam" id="PF07714">
    <property type="entry name" value="PK_Tyr_Ser-Thr"/>
    <property type="match status" value="1"/>
</dbReference>
<dbReference type="InterPro" id="IPR050660">
    <property type="entry name" value="NEK_Ser/Thr_kinase"/>
</dbReference>
<evidence type="ECO:0000313" key="9">
    <source>
        <dbReference type="Proteomes" id="UP000054937"/>
    </source>
</evidence>
<keyword evidence="5" id="KW-0067">ATP-binding</keyword>
<dbReference type="InParanoid" id="A0A0V0QQY7"/>
<dbReference type="SMART" id="SM00220">
    <property type="entry name" value="S_TKc"/>
    <property type="match status" value="1"/>
</dbReference>
<feature type="compositionally biased region" description="Polar residues" evidence="6">
    <location>
        <begin position="459"/>
        <end position="476"/>
    </location>
</feature>
<protein>
    <recommendedName>
        <fullName evidence="1">non-specific serine/threonine protein kinase</fullName>
        <ecNumber evidence="1">2.7.11.1</ecNumber>
    </recommendedName>
</protein>
<keyword evidence="4 8" id="KW-0418">Kinase</keyword>
<keyword evidence="3" id="KW-0547">Nucleotide-binding</keyword>
<dbReference type="PANTHER" id="PTHR43671:SF13">
    <property type="entry name" value="SERINE_THREONINE-PROTEIN KINASE NEK2"/>
    <property type="match status" value="1"/>
</dbReference>
<dbReference type="OMA" id="IWFLLES"/>
<dbReference type="InterPro" id="IPR001245">
    <property type="entry name" value="Ser-Thr/Tyr_kinase_cat_dom"/>
</dbReference>
<evidence type="ECO:0000256" key="3">
    <source>
        <dbReference type="ARBA" id="ARBA00022741"/>
    </source>
</evidence>
<dbReference type="GO" id="GO:0005524">
    <property type="term" value="F:ATP binding"/>
    <property type="evidence" value="ECO:0007669"/>
    <property type="project" value="UniProtKB-KW"/>
</dbReference>
<evidence type="ECO:0000259" key="7">
    <source>
        <dbReference type="PROSITE" id="PS50011"/>
    </source>
</evidence>
<dbReference type="AlphaFoldDB" id="A0A0V0QQY7"/>
<dbReference type="SUPFAM" id="SSF56112">
    <property type="entry name" value="Protein kinase-like (PK-like)"/>
    <property type="match status" value="1"/>
</dbReference>
<accession>A0A0V0QQY7</accession>
<name>A0A0V0QQY7_PSEPJ</name>
<dbReference type="PROSITE" id="PS50011">
    <property type="entry name" value="PROTEIN_KINASE_DOM"/>
    <property type="match status" value="1"/>
</dbReference>
<feature type="region of interest" description="Disordered" evidence="6">
    <location>
        <begin position="444"/>
        <end position="476"/>
    </location>
</feature>
<evidence type="ECO:0000313" key="8">
    <source>
        <dbReference type="EMBL" id="KRX04683.1"/>
    </source>
</evidence>
<comment type="caution">
    <text evidence="8">The sequence shown here is derived from an EMBL/GenBank/DDBJ whole genome shotgun (WGS) entry which is preliminary data.</text>
</comment>
<keyword evidence="2" id="KW-0808">Transferase</keyword>
<evidence type="ECO:0000256" key="1">
    <source>
        <dbReference type="ARBA" id="ARBA00012513"/>
    </source>
</evidence>
<dbReference type="InterPro" id="IPR011009">
    <property type="entry name" value="Kinase-like_dom_sf"/>
</dbReference>
<evidence type="ECO:0000256" key="2">
    <source>
        <dbReference type="ARBA" id="ARBA00022679"/>
    </source>
</evidence>
<dbReference type="Gene3D" id="1.10.510.10">
    <property type="entry name" value="Transferase(Phosphotransferase) domain 1"/>
    <property type="match status" value="1"/>
</dbReference>
<proteinExistence type="predicted"/>
<dbReference type="GO" id="GO:0004674">
    <property type="term" value="F:protein serine/threonine kinase activity"/>
    <property type="evidence" value="ECO:0007669"/>
    <property type="project" value="UniProtKB-EC"/>
</dbReference>
<dbReference type="InterPro" id="IPR000719">
    <property type="entry name" value="Prot_kinase_dom"/>
</dbReference>
<evidence type="ECO:0000256" key="5">
    <source>
        <dbReference type="ARBA" id="ARBA00022840"/>
    </source>
</evidence>
<feature type="region of interest" description="Disordered" evidence="6">
    <location>
        <begin position="497"/>
        <end position="523"/>
    </location>
</feature>
<dbReference type="EMBL" id="LDAU01000113">
    <property type="protein sequence ID" value="KRX04683.1"/>
    <property type="molecule type" value="Genomic_DNA"/>
</dbReference>
<reference evidence="8 9" key="1">
    <citation type="journal article" date="2015" name="Sci. Rep.">
        <title>Genome of the facultative scuticociliatosis pathogen Pseudocohnilembus persalinus provides insight into its virulence through horizontal gene transfer.</title>
        <authorList>
            <person name="Xiong J."/>
            <person name="Wang G."/>
            <person name="Cheng J."/>
            <person name="Tian M."/>
            <person name="Pan X."/>
            <person name="Warren A."/>
            <person name="Jiang C."/>
            <person name="Yuan D."/>
            <person name="Miao W."/>
        </authorList>
    </citation>
    <scope>NUCLEOTIDE SEQUENCE [LARGE SCALE GENOMIC DNA]</scope>
    <source>
        <strain evidence="8">36N120E</strain>
    </source>
</reference>
<dbReference type="EC" id="2.7.11.1" evidence="1"/>
<organism evidence="8 9">
    <name type="scientific">Pseudocohnilembus persalinus</name>
    <name type="common">Ciliate</name>
    <dbReference type="NCBI Taxonomy" id="266149"/>
    <lineage>
        <taxon>Eukaryota</taxon>
        <taxon>Sar</taxon>
        <taxon>Alveolata</taxon>
        <taxon>Ciliophora</taxon>
        <taxon>Intramacronucleata</taxon>
        <taxon>Oligohymenophorea</taxon>
        <taxon>Scuticociliatia</taxon>
        <taxon>Philasterida</taxon>
        <taxon>Pseudocohnilembidae</taxon>
        <taxon>Pseudocohnilembus</taxon>
    </lineage>
</organism>
<sequence length="539" mass="63302">MNDPRFQDIQIYRENGGDGQVFLKSYWCSSEEDYHNFIKYCNQRINNPHKNVLKLIGFTQSSENQLCGDFSKITGYYEYYSHNLERELDRRHTRSEFFNEQEIWFLLESIVSVGAFLEGKNLHQYIQQNVQQIIFLNSAQNKVHGDIRPNNIFLTNEGFVKLADPQLVRDEKNAYIKAFQYGEQTYLSPQLMKALQNREIQPTHNQVKSDVFSLGMTMLEVCCLYTARSCYDYGQYQIIRPVIDDLLQRSRGRYSNFLINILSEMVLENEGQRPSFLELQQILQPYQDQIQNLQPFNPDPRQSQFGSQAGLVQQIPQQNQYLVQSQISHQPLVGQSQILQHQPQSQIVTTQPYITSPNRTYQTVNGNVQGSQVLYQTTSYPQQQYISQQPQQQVYQVNQNQLDTSQQLQQQPQYQQQQQPQYSYISQQPQVQTYQYQQPQAQVYSNQQQSKISQNSPNTIQQSSHHNGNSGFDSLDQKVNNALQSNQDVIQNHSTNLQYQSQQPQQQYQSVQPQPQQYQQYPQQQQIYVQPQQYYQPHQ</sequence>
<feature type="compositionally biased region" description="Low complexity" evidence="6">
    <location>
        <begin position="498"/>
        <end position="523"/>
    </location>
</feature>
<evidence type="ECO:0000256" key="6">
    <source>
        <dbReference type="SAM" id="MobiDB-lite"/>
    </source>
</evidence>
<evidence type="ECO:0000256" key="4">
    <source>
        <dbReference type="ARBA" id="ARBA00022777"/>
    </source>
</evidence>
<dbReference type="OrthoDB" id="290533at2759"/>